<reference evidence="2" key="1">
    <citation type="journal article" date="2019" name="Int. J. Syst. Evol. Microbiol.">
        <title>The Global Catalogue of Microorganisms (GCM) 10K type strain sequencing project: providing services to taxonomists for standard genome sequencing and annotation.</title>
        <authorList>
            <consortium name="The Broad Institute Genomics Platform"/>
            <consortium name="The Broad Institute Genome Sequencing Center for Infectious Disease"/>
            <person name="Wu L."/>
            <person name="Ma J."/>
        </authorList>
    </citation>
    <scope>NUCLEOTIDE SEQUENCE [LARGE SCALE GENOMIC DNA]</scope>
    <source>
        <strain evidence="2">LMG 29247</strain>
    </source>
</reference>
<keyword evidence="2" id="KW-1185">Reference proteome</keyword>
<dbReference type="Proteomes" id="UP001597304">
    <property type="component" value="Unassembled WGS sequence"/>
</dbReference>
<dbReference type="EMBL" id="JBHUEJ010000049">
    <property type="protein sequence ID" value="MFD1712776.1"/>
    <property type="molecule type" value="Genomic_DNA"/>
</dbReference>
<dbReference type="InterPro" id="IPR009241">
    <property type="entry name" value="HigB-like"/>
</dbReference>
<comment type="caution">
    <text evidence="1">The sequence shown here is derived from an EMBL/GenBank/DDBJ whole genome shotgun (WGS) entry which is preliminary data.</text>
</comment>
<dbReference type="Pfam" id="PF05973">
    <property type="entry name" value="Gp49"/>
    <property type="match status" value="1"/>
</dbReference>
<sequence length="129" mass="15211">MEASLLMRTSTDTVKPKKELKFCCDAARDELMSLPVDIRKAFGEQFRRVQWGQLPDRVEWFETVGPKVLQMGVRDAHSWYRAMYIQSYPEAIYALHFFQKKTNQTPQRNIDIARKRLSDLNAERTKGRK</sequence>
<evidence type="ECO:0000313" key="1">
    <source>
        <dbReference type="EMBL" id="MFD1712776.1"/>
    </source>
</evidence>
<gene>
    <name evidence="1" type="ORF">ACFSF0_19440</name>
</gene>
<accession>A0ABW4KZU1</accession>
<proteinExistence type="predicted"/>
<organism evidence="1 2">
    <name type="scientific">Ottowia flava</name>
    <dbReference type="NCBI Taxonomy" id="2675430"/>
    <lineage>
        <taxon>Bacteria</taxon>
        <taxon>Pseudomonadati</taxon>
        <taxon>Pseudomonadota</taxon>
        <taxon>Betaproteobacteria</taxon>
        <taxon>Burkholderiales</taxon>
        <taxon>Comamonadaceae</taxon>
        <taxon>Ottowia</taxon>
    </lineage>
</organism>
<name>A0ABW4KZU1_9BURK</name>
<evidence type="ECO:0000313" key="2">
    <source>
        <dbReference type="Proteomes" id="UP001597304"/>
    </source>
</evidence>
<protein>
    <submittedName>
        <fullName evidence="1">Type II toxin-antitoxin system RelE/ParE family toxin</fullName>
    </submittedName>
</protein>